<organism evidence="3 4">
    <name type="scientific">Brevibacterium linens</name>
    <dbReference type="NCBI Taxonomy" id="1703"/>
    <lineage>
        <taxon>Bacteria</taxon>
        <taxon>Bacillati</taxon>
        <taxon>Actinomycetota</taxon>
        <taxon>Actinomycetes</taxon>
        <taxon>Micrococcales</taxon>
        <taxon>Brevibacteriaceae</taxon>
        <taxon>Brevibacterium</taxon>
    </lineage>
</organism>
<dbReference type="GO" id="GO:0005829">
    <property type="term" value="C:cytosol"/>
    <property type="evidence" value="ECO:0007669"/>
    <property type="project" value="TreeGrafter"/>
</dbReference>
<feature type="region of interest" description="Disordered" evidence="1">
    <location>
        <begin position="388"/>
        <end position="425"/>
    </location>
</feature>
<dbReference type="Proteomes" id="UP000031488">
    <property type="component" value="Unassembled WGS sequence"/>
</dbReference>
<dbReference type="AlphaFoldDB" id="A0A0B9ALM0"/>
<dbReference type="GO" id="GO:0005524">
    <property type="term" value="F:ATP binding"/>
    <property type="evidence" value="ECO:0007669"/>
    <property type="project" value="TreeGrafter"/>
</dbReference>
<dbReference type="PANTHER" id="PTHR43384:SF13">
    <property type="entry name" value="SLR0110 PROTEIN"/>
    <property type="match status" value="1"/>
</dbReference>
<reference evidence="3 4" key="1">
    <citation type="submission" date="2014-11" db="EMBL/GenBank/DDBJ databases">
        <title>Draft Genome Sequence of Brevibacterium linens AE038-8.</title>
        <authorList>
            <person name="Maizel D."/>
            <person name="Utturkar S.M."/>
            <person name="Brown S.D."/>
            <person name="Ferrero M."/>
            <person name="Rosen B.P."/>
        </authorList>
    </citation>
    <scope>NUCLEOTIDE SEQUENCE [LARGE SCALE GENOMIC DNA]</scope>
    <source>
        <strain evidence="3 4">AE038-8</strain>
    </source>
</reference>
<dbReference type="GO" id="GO:0009898">
    <property type="term" value="C:cytoplasmic side of plasma membrane"/>
    <property type="evidence" value="ECO:0007669"/>
    <property type="project" value="TreeGrafter"/>
</dbReference>
<dbReference type="InterPro" id="IPR027417">
    <property type="entry name" value="P-loop_NTPase"/>
</dbReference>
<evidence type="ECO:0000313" key="3">
    <source>
        <dbReference type="EMBL" id="KHS51657.1"/>
    </source>
</evidence>
<dbReference type="PANTHER" id="PTHR43384">
    <property type="entry name" value="SEPTUM SITE-DETERMINING PROTEIN MIND HOMOLOG, CHLOROPLASTIC-RELATED"/>
    <property type="match status" value="1"/>
</dbReference>
<evidence type="ECO:0000256" key="1">
    <source>
        <dbReference type="SAM" id="MobiDB-lite"/>
    </source>
</evidence>
<accession>A0A0B9ALM0</accession>
<gene>
    <name evidence="3" type="ORF">AE0388_2207</name>
</gene>
<dbReference type="PATRIC" id="fig|1703.6.peg.2105"/>
<evidence type="ECO:0000313" key="4">
    <source>
        <dbReference type="Proteomes" id="UP000031488"/>
    </source>
</evidence>
<comment type="caution">
    <text evidence="3">The sequence shown here is derived from an EMBL/GenBank/DDBJ whole genome shotgun (WGS) entry which is preliminary data.</text>
</comment>
<dbReference type="InterPro" id="IPR002586">
    <property type="entry name" value="CobQ/CobB/MinD/ParA_Nub-bd_dom"/>
</dbReference>
<dbReference type="RefSeq" id="WP_200885311.1">
    <property type="nucleotide sequence ID" value="NZ_JTJZ01000020.1"/>
</dbReference>
<dbReference type="GO" id="GO:0051782">
    <property type="term" value="P:negative regulation of cell division"/>
    <property type="evidence" value="ECO:0007669"/>
    <property type="project" value="TreeGrafter"/>
</dbReference>
<dbReference type="InterPro" id="IPR050625">
    <property type="entry name" value="ParA/MinD_ATPase"/>
</dbReference>
<protein>
    <submittedName>
        <fullName evidence="3">Cobyrinic acid ac-diamide synthase</fullName>
    </submittedName>
</protein>
<keyword evidence="4" id="KW-1185">Reference proteome</keyword>
<feature type="domain" description="CobQ/CobB/MinD/ParA nucleotide binding" evidence="2">
    <location>
        <begin position="133"/>
        <end position="337"/>
    </location>
</feature>
<sequence>MTQVLLAVDFEFDLILFELLSEIDDVTIVARPADEVELLAHCRTGGADVVIIGRYFPGLDAEVVAAITASGAKVLGFGDDAPALEAVGITSVVATDADVTTMSSAIDDVRAATVVPPRPMMPPGPVGGAGKIITVWGTGSSPGRTLTAVNLADQASRQGRRSVVVDADTVSGMVASTLGLTEESSHLASLCRSQTDPVNRLGQHAVPHASIREDFHVVTGLTRPERWPEIRASVLETVLKRLAKVYDVVIVDVSDRIDPDDDLADPFYDRHCATRAALEAADIVLVLAAGEPIGLQRLVKLLGTPRAEAVREKMRLVITKVRPSAVGHPAETRIREVLDRFVRISPDFLLSDDRSTADAAMLAGHTLHEQNPKSVLVGDLARMIDELLPGRRRSRRSGGGRERRGGGRRGGTRKVRVGQGTGARD</sequence>
<name>A0A0B9ALM0_BRELN</name>
<dbReference type="GO" id="GO:0016887">
    <property type="term" value="F:ATP hydrolysis activity"/>
    <property type="evidence" value="ECO:0007669"/>
    <property type="project" value="TreeGrafter"/>
</dbReference>
<proteinExistence type="predicted"/>
<dbReference type="EMBL" id="JTJZ01000020">
    <property type="protein sequence ID" value="KHS51657.1"/>
    <property type="molecule type" value="Genomic_DNA"/>
</dbReference>
<dbReference type="SUPFAM" id="SSF52540">
    <property type="entry name" value="P-loop containing nucleoside triphosphate hydrolases"/>
    <property type="match status" value="1"/>
</dbReference>
<evidence type="ECO:0000259" key="2">
    <source>
        <dbReference type="Pfam" id="PF01656"/>
    </source>
</evidence>
<dbReference type="Gene3D" id="3.40.50.300">
    <property type="entry name" value="P-loop containing nucleotide triphosphate hydrolases"/>
    <property type="match status" value="1"/>
</dbReference>
<feature type="compositionally biased region" description="Basic residues" evidence="1">
    <location>
        <begin position="406"/>
        <end position="416"/>
    </location>
</feature>
<dbReference type="Pfam" id="PF01656">
    <property type="entry name" value="CbiA"/>
    <property type="match status" value="1"/>
</dbReference>